<protein>
    <submittedName>
        <fullName evidence="2">Inner membrane ABC transporter permease protein YnjC</fullName>
    </submittedName>
</protein>
<evidence type="ECO:0000313" key="2">
    <source>
        <dbReference type="EMBL" id="CZF87166.1"/>
    </source>
</evidence>
<keyword evidence="1" id="KW-0472">Membrane</keyword>
<feature type="transmembrane region" description="Helical" evidence="1">
    <location>
        <begin position="27"/>
        <end position="47"/>
    </location>
</feature>
<dbReference type="Proteomes" id="UP000073601">
    <property type="component" value="Unassembled WGS sequence"/>
</dbReference>
<reference evidence="3" key="1">
    <citation type="submission" date="2016-02" db="EMBL/GenBank/DDBJ databases">
        <authorList>
            <person name="Rodrigo-Torres Lidia"/>
            <person name="Arahal R.David."/>
        </authorList>
    </citation>
    <scope>NUCLEOTIDE SEQUENCE [LARGE SCALE GENOMIC DNA]</scope>
    <source>
        <strain evidence="3">CECT 8713</strain>
    </source>
</reference>
<gene>
    <name evidence="2" type="primary">ynjC_3</name>
    <name evidence="2" type="ORF">GMA8713_05220</name>
</gene>
<sequence length="82" mass="9212">MLGAGRIATITTEAVALSSGFDRRVTAIYAIWQALLPLIFFTLAIVISRLQIHRRTINPIVKKTARKEAITHDVLPRKPRHP</sequence>
<organism evidence="2 3">
    <name type="scientific">Grimontia marina</name>
    <dbReference type="NCBI Taxonomy" id="646534"/>
    <lineage>
        <taxon>Bacteria</taxon>
        <taxon>Pseudomonadati</taxon>
        <taxon>Pseudomonadota</taxon>
        <taxon>Gammaproteobacteria</taxon>
        <taxon>Vibrionales</taxon>
        <taxon>Vibrionaceae</taxon>
        <taxon>Grimontia</taxon>
    </lineage>
</organism>
<proteinExistence type="predicted"/>
<evidence type="ECO:0000256" key="1">
    <source>
        <dbReference type="SAM" id="Phobius"/>
    </source>
</evidence>
<keyword evidence="1" id="KW-1133">Transmembrane helix</keyword>
<keyword evidence="3" id="KW-1185">Reference proteome</keyword>
<accession>A0A128FLR7</accession>
<dbReference type="AlphaFoldDB" id="A0A128FLR7"/>
<dbReference type="EMBL" id="FIZY01000247">
    <property type="protein sequence ID" value="CZF87166.1"/>
    <property type="molecule type" value="Genomic_DNA"/>
</dbReference>
<keyword evidence="1" id="KW-0812">Transmembrane</keyword>
<name>A0A128FLR7_9GAMM</name>
<evidence type="ECO:0000313" key="3">
    <source>
        <dbReference type="Proteomes" id="UP000073601"/>
    </source>
</evidence>